<dbReference type="PROSITE" id="PS51471">
    <property type="entry name" value="FE2OG_OXY"/>
    <property type="match status" value="1"/>
</dbReference>
<evidence type="ECO:0000313" key="14">
    <source>
        <dbReference type="EMBL" id="TPX44427.1"/>
    </source>
</evidence>
<evidence type="ECO:0000256" key="1">
    <source>
        <dbReference type="ARBA" id="ARBA00001961"/>
    </source>
</evidence>
<evidence type="ECO:0000256" key="9">
    <source>
        <dbReference type="SAM" id="MobiDB-lite"/>
    </source>
</evidence>
<dbReference type="InterPro" id="IPR039558">
    <property type="entry name" value="TPA1/OFD1_N"/>
</dbReference>
<name>A0A507CZ39_9FUNG</name>
<dbReference type="VEuPathDB" id="FungiDB:SeMB42_g04327"/>
<keyword evidence="5" id="KW-0223">Dioxygenase</keyword>
<evidence type="ECO:0000256" key="6">
    <source>
        <dbReference type="ARBA" id="ARBA00023002"/>
    </source>
</evidence>
<dbReference type="InterPro" id="IPR006620">
    <property type="entry name" value="Pro_4_hyd_alph"/>
</dbReference>
<comment type="catalytic activity">
    <reaction evidence="8">
        <text>[ribosomal protein uS12]-L-proline + 2-oxoglutarate + O2 = [ribosomal protein uS12]-(3S)-3-hydroxy-L-proline + succinate + CO2</text>
        <dbReference type="Rhea" id="RHEA:54156"/>
        <dbReference type="Rhea" id="RHEA-COMP:13816"/>
        <dbReference type="Rhea" id="RHEA-COMP:13818"/>
        <dbReference type="ChEBI" id="CHEBI:15379"/>
        <dbReference type="ChEBI" id="CHEBI:16526"/>
        <dbReference type="ChEBI" id="CHEBI:16810"/>
        <dbReference type="ChEBI" id="CHEBI:30031"/>
        <dbReference type="ChEBI" id="CHEBI:50342"/>
        <dbReference type="ChEBI" id="CHEBI:85428"/>
    </reaction>
</comment>
<dbReference type="EMBL" id="QEAN01000172">
    <property type="protein sequence ID" value="TPX44416.1"/>
    <property type="molecule type" value="Genomic_DNA"/>
</dbReference>
<gene>
    <name evidence="11" type="ORF">SeLEV6574_g06614</name>
    <name evidence="14" type="ORF">SeMB42_g04323</name>
    <name evidence="13" type="ORF">SeMB42_g04327</name>
    <name evidence="12" type="ORF">SeMB42_g04331</name>
</gene>
<dbReference type="VEuPathDB" id="FungiDB:SeMB42_g04323"/>
<dbReference type="EMBL" id="QEAM01000388">
    <property type="protein sequence ID" value="TPX40428.1"/>
    <property type="molecule type" value="Genomic_DNA"/>
</dbReference>
<dbReference type="Pfam" id="PF10637">
    <property type="entry name" value="Ofd1_CTDD"/>
    <property type="match status" value="1"/>
</dbReference>
<reference evidence="15 16" key="1">
    <citation type="journal article" date="2019" name="Sci. Rep.">
        <title>Comparative genomics of chytrid fungi reveal insights into the obligate biotrophic and pathogenic lifestyle of Synchytrium endobioticum.</title>
        <authorList>
            <person name="van de Vossenberg B.T.L.H."/>
            <person name="Warris S."/>
            <person name="Nguyen H.D.T."/>
            <person name="van Gent-Pelzer M.P.E."/>
            <person name="Joly D.L."/>
            <person name="van de Geest H.C."/>
            <person name="Bonants P.J.M."/>
            <person name="Smith D.S."/>
            <person name="Levesque C.A."/>
            <person name="van der Lee T.A.J."/>
        </authorList>
    </citation>
    <scope>NUCLEOTIDE SEQUENCE [LARGE SCALE GENOMIC DNA]</scope>
    <source>
        <strain evidence="11 16">LEV6574</strain>
        <strain evidence="13 15">MB42</strain>
    </source>
</reference>
<evidence type="ECO:0000313" key="12">
    <source>
        <dbReference type="EMBL" id="TPX44416.1"/>
    </source>
</evidence>
<evidence type="ECO:0000256" key="4">
    <source>
        <dbReference type="ARBA" id="ARBA00022896"/>
    </source>
</evidence>
<dbReference type="EMBL" id="QEAN01000172">
    <property type="protein sequence ID" value="TPX44427.1"/>
    <property type="molecule type" value="Genomic_DNA"/>
</dbReference>
<evidence type="ECO:0000313" key="11">
    <source>
        <dbReference type="EMBL" id="TPX40428.1"/>
    </source>
</evidence>
<dbReference type="InterPro" id="IPR019601">
    <property type="entry name" value="Oxoglutarate/Fe-dep_Oase_C"/>
</dbReference>
<dbReference type="VEuPathDB" id="FungiDB:SeMB42_g04331"/>
<protein>
    <recommendedName>
        <fullName evidence="10">Fe2OG dioxygenase domain-containing protein</fullName>
    </recommendedName>
</protein>
<dbReference type="PANTHER" id="PTHR12117:SF0">
    <property type="entry name" value="PROLYL 3-HYDROXYLASE OGFOD1"/>
    <property type="match status" value="1"/>
</dbReference>
<evidence type="ECO:0000256" key="3">
    <source>
        <dbReference type="ARBA" id="ARBA00022723"/>
    </source>
</evidence>
<dbReference type="InterPro" id="IPR051842">
    <property type="entry name" value="uS12_prolyl_hydroxylase"/>
</dbReference>
<proteinExistence type="inferred from homology"/>
<dbReference type="GO" id="GO:0005506">
    <property type="term" value="F:iron ion binding"/>
    <property type="evidence" value="ECO:0007669"/>
    <property type="project" value="InterPro"/>
</dbReference>
<feature type="domain" description="Fe2OG dioxygenase" evidence="10">
    <location>
        <begin position="154"/>
        <end position="260"/>
    </location>
</feature>
<dbReference type="GO" id="GO:0031418">
    <property type="term" value="F:L-ascorbic acid binding"/>
    <property type="evidence" value="ECO:0007669"/>
    <property type="project" value="UniProtKB-KW"/>
</dbReference>
<evidence type="ECO:0000313" key="13">
    <source>
        <dbReference type="EMBL" id="TPX44424.1"/>
    </source>
</evidence>
<keyword evidence="3" id="KW-0479">Metal-binding</keyword>
<dbReference type="Proteomes" id="UP000320475">
    <property type="component" value="Unassembled WGS sequence"/>
</dbReference>
<dbReference type="GO" id="GO:0006449">
    <property type="term" value="P:regulation of translational termination"/>
    <property type="evidence" value="ECO:0007669"/>
    <property type="project" value="TreeGrafter"/>
</dbReference>
<sequence>MTKKQQQSNASDDTSLPSRPSKRAKPSVSSKKKRSKAHQLADTFNLEFLSNASALLASHASIHPNKPVKLPIGALYSHPFPHGVLHHVFDDAFLHAVKKSMLQQKLVPKSNDLYHFAKFDEFETTRVQPLAALRVALQALTPLISKLTGEELGPTIDISGHVYPPTGFLACHDDDIGDAARGRRRVAFILYLVDADWDGPADGGRLHLYETDGDEPSRVAKALAPAWNSLVFFTVSAASFHEVEEVARRDRVSVSGWFHAPPTETGPAEREPDADGASIPAAFAAMTWWGWINAAYRAPMACEAIVGAFLDESSLTLTNYLSDDVAAAVAAELNSCSFEPLGPPNRRKYSVLRPDGLKDGGPAASVYRALETPEFRRYVGLLTNLTVAGAPHIECRRFQPGDYTLLVDGDDDDKAALDVVLSFEYASDGTTIPHLDTDASDDDDQDTDTDTARTRMEVGGRLTYVDGDDTLISVALRNNMLFMAYRLPGTKRFVRRISAKQTKQRIEFSCVYAVVEDAE</sequence>
<comment type="caution">
    <text evidence="13">The sequence shown here is derived from an EMBL/GenBank/DDBJ whole genome shotgun (WGS) entry which is preliminary data.</text>
</comment>
<dbReference type="GO" id="GO:0031543">
    <property type="term" value="F:peptidyl-proline dioxygenase activity"/>
    <property type="evidence" value="ECO:0007669"/>
    <property type="project" value="TreeGrafter"/>
</dbReference>
<evidence type="ECO:0000256" key="8">
    <source>
        <dbReference type="ARBA" id="ARBA00047444"/>
    </source>
</evidence>
<keyword evidence="6" id="KW-0560">Oxidoreductase</keyword>
<dbReference type="SMART" id="SM00702">
    <property type="entry name" value="P4Hc"/>
    <property type="match status" value="1"/>
</dbReference>
<evidence type="ECO:0000313" key="15">
    <source>
        <dbReference type="Proteomes" id="UP000317494"/>
    </source>
</evidence>
<feature type="region of interest" description="Disordered" evidence="9">
    <location>
        <begin position="1"/>
        <end position="36"/>
    </location>
</feature>
<dbReference type="Pfam" id="PF13661">
    <property type="entry name" value="2OG-FeII_Oxy_4"/>
    <property type="match status" value="1"/>
</dbReference>
<keyword evidence="15" id="KW-1185">Reference proteome</keyword>
<dbReference type="Gene3D" id="2.60.120.620">
    <property type="entry name" value="q2cbj1_9rhob like domain"/>
    <property type="match status" value="2"/>
</dbReference>
<dbReference type="EMBL" id="QEAN01000172">
    <property type="protein sequence ID" value="TPX44424.1"/>
    <property type="molecule type" value="Genomic_DNA"/>
</dbReference>
<comment type="cofactor">
    <cofactor evidence="1">
        <name>L-ascorbate</name>
        <dbReference type="ChEBI" id="CHEBI:38290"/>
    </cofactor>
</comment>
<evidence type="ECO:0000313" key="16">
    <source>
        <dbReference type="Proteomes" id="UP000320475"/>
    </source>
</evidence>
<accession>A0A507CZ39</accession>
<dbReference type="GO" id="GO:0005737">
    <property type="term" value="C:cytoplasm"/>
    <property type="evidence" value="ECO:0007669"/>
    <property type="project" value="TreeGrafter"/>
</dbReference>
<dbReference type="PANTHER" id="PTHR12117">
    <property type="entry name" value="HISTONE ACETYLTRANSFERASE COMPLEX"/>
    <property type="match status" value="1"/>
</dbReference>
<feature type="compositionally biased region" description="Polar residues" evidence="9">
    <location>
        <begin position="1"/>
        <end position="16"/>
    </location>
</feature>
<organism evidence="13 15">
    <name type="scientific">Synchytrium endobioticum</name>
    <dbReference type="NCBI Taxonomy" id="286115"/>
    <lineage>
        <taxon>Eukaryota</taxon>
        <taxon>Fungi</taxon>
        <taxon>Fungi incertae sedis</taxon>
        <taxon>Chytridiomycota</taxon>
        <taxon>Chytridiomycota incertae sedis</taxon>
        <taxon>Chytridiomycetes</taxon>
        <taxon>Synchytriales</taxon>
        <taxon>Synchytriaceae</taxon>
        <taxon>Synchytrium</taxon>
    </lineage>
</organism>
<evidence type="ECO:0000259" key="10">
    <source>
        <dbReference type="PROSITE" id="PS51471"/>
    </source>
</evidence>
<dbReference type="OrthoDB" id="430522at2759"/>
<dbReference type="Proteomes" id="UP000317494">
    <property type="component" value="Unassembled WGS sequence"/>
</dbReference>
<keyword evidence="4" id="KW-0847">Vitamin C</keyword>
<comment type="similarity">
    <text evidence="2">Belongs to the TPA1 family.</text>
</comment>
<feature type="compositionally biased region" description="Basic residues" evidence="9">
    <location>
        <begin position="20"/>
        <end position="36"/>
    </location>
</feature>
<dbReference type="InterPro" id="IPR005123">
    <property type="entry name" value="Oxoglu/Fe-dep_dioxygenase_dom"/>
</dbReference>
<evidence type="ECO:0000256" key="7">
    <source>
        <dbReference type="ARBA" id="ARBA00023004"/>
    </source>
</evidence>
<keyword evidence="7" id="KW-0408">Iron</keyword>
<evidence type="ECO:0000256" key="5">
    <source>
        <dbReference type="ARBA" id="ARBA00022964"/>
    </source>
</evidence>
<dbReference type="STRING" id="286115.A0A507CZ39"/>
<evidence type="ECO:0000256" key="2">
    <source>
        <dbReference type="ARBA" id="ARBA00007443"/>
    </source>
</evidence>
<dbReference type="AlphaFoldDB" id="A0A507CZ39"/>